<dbReference type="EMBL" id="MVFC01000039">
    <property type="protein sequence ID" value="OON72299.1"/>
    <property type="molecule type" value="Genomic_DNA"/>
</dbReference>
<evidence type="ECO:0000313" key="2">
    <source>
        <dbReference type="Proteomes" id="UP000190539"/>
    </source>
</evidence>
<gene>
    <name evidence="1" type="ORF">B1H18_29970</name>
</gene>
<proteinExistence type="predicted"/>
<reference evidence="1 2" key="1">
    <citation type="submission" date="2017-02" db="EMBL/GenBank/DDBJ databases">
        <title>Draft Genome Sequence of Streptomyces tsukubaensis F601, a Producer of the immunosuppressant tacrolimus FK506.</title>
        <authorList>
            <person name="Zong G."/>
            <person name="Zhong C."/>
            <person name="Fu J."/>
            <person name="Qin R."/>
            <person name="Cao G."/>
        </authorList>
    </citation>
    <scope>NUCLEOTIDE SEQUENCE [LARGE SCALE GENOMIC DNA]</scope>
    <source>
        <strain evidence="1 2">F601</strain>
    </source>
</reference>
<dbReference type="Proteomes" id="UP000190539">
    <property type="component" value="Unassembled WGS sequence"/>
</dbReference>
<name>A0A1V4A1J0_9ACTN</name>
<sequence length="77" mass="8101">MTTTDRHLAATERVQAAEEAVVRLRTGLADAGIKLPSLRLDPASCAGAEPTPLVDLGRCNLEVVAKLSALVEARHPS</sequence>
<comment type="caution">
    <text evidence="1">The sequence shown here is derived from an EMBL/GenBank/DDBJ whole genome shotgun (WGS) entry which is preliminary data.</text>
</comment>
<keyword evidence="2" id="KW-1185">Reference proteome</keyword>
<dbReference type="RefSeq" id="WP_077973454.1">
    <property type="nucleotide sequence ID" value="NZ_CP045178.1"/>
</dbReference>
<dbReference type="OrthoDB" id="4331723at2"/>
<accession>A0A1V4A1J0</accession>
<evidence type="ECO:0000313" key="1">
    <source>
        <dbReference type="EMBL" id="OON72299.1"/>
    </source>
</evidence>
<dbReference type="AlphaFoldDB" id="A0A1V4A1J0"/>
<protein>
    <submittedName>
        <fullName evidence="1">Uncharacterized protein</fullName>
    </submittedName>
</protein>
<organism evidence="1 2">
    <name type="scientific">Streptomyces tsukubensis</name>
    <dbReference type="NCBI Taxonomy" id="83656"/>
    <lineage>
        <taxon>Bacteria</taxon>
        <taxon>Bacillati</taxon>
        <taxon>Actinomycetota</taxon>
        <taxon>Actinomycetes</taxon>
        <taxon>Kitasatosporales</taxon>
        <taxon>Streptomycetaceae</taxon>
        <taxon>Streptomyces</taxon>
    </lineage>
</organism>